<keyword evidence="2" id="KW-1185">Reference proteome</keyword>
<proteinExistence type="predicted"/>
<accession>A0ACD1A6G8</accession>
<dbReference type="Proteomes" id="UP000594014">
    <property type="component" value="Chromosome"/>
</dbReference>
<gene>
    <name evidence="1" type="ORF">FRZ06_00605</name>
</gene>
<organism evidence="1 2">
    <name type="scientific">Anoxybacterium hadale</name>
    <dbReference type="NCBI Taxonomy" id="3408580"/>
    <lineage>
        <taxon>Bacteria</taxon>
        <taxon>Bacillati</taxon>
        <taxon>Bacillota</taxon>
        <taxon>Clostridia</taxon>
        <taxon>Peptostreptococcales</taxon>
        <taxon>Anaerovoracaceae</taxon>
        <taxon>Anoxybacterium</taxon>
    </lineage>
</organism>
<sequence>MEKTKVYFTDFRTVAFGDGLPVKLKKLIKEAGIGQIDMNGKFVAIKMHFGELGNVSFLRPNYAKAVADVVKELGGKPFLTDCNTMYPGSRKNALEHLECAWENGFSPLSVGCPILIGDGLKGTDDIEVPVAGGEYVKRAKIGRAVMDADIFISLTHFKGHEMTGFGGTIKNIGMGCGSRAGKKEQHSSGKPYIEPDLCKACMKCQKECANEGLVFDEELRKMTVDQGHCVGCGRCLGACNFDAIAFDNDEANELLNRRMAEYTKAVVDGRPNFHISLVMDVSPNCDCHGENDAPILPDLGMFASFDPLALDQACVDACLKVAPLPGSQLADNLAKKGFIDHHDHFINSSPESEWQSCMDQAEKIGLGTRDYELISVLQTHSHR</sequence>
<reference evidence="1" key="1">
    <citation type="submission" date="2019-08" db="EMBL/GenBank/DDBJ databases">
        <title>Genome sequence of Clostridiales bacterium MT110.</title>
        <authorList>
            <person name="Cao J."/>
        </authorList>
    </citation>
    <scope>NUCLEOTIDE SEQUENCE</scope>
    <source>
        <strain evidence="1">MT110</strain>
    </source>
</reference>
<evidence type="ECO:0000313" key="1">
    <source>
        <dbReference type="EMBL" id="QOX61959.1"/>
    </source>
</evidence>
<dbReference type="EMBL" id="CP042469">
    <property type="protein sequence ID" value="QOX61959.1"/>
    <property type="molecule type" value="Genomic_DNA"/>
</dbReference>
<protein>
    <submittedName>
        <fullName evidence="1">DUF362 domain-containing protein</fullName>
    </submittedName>
</protein>
<evidence type="ECO:0000313" key="2">
    <source>
        <dbReference type="Proteomes" id="UP000594014"/>
    </source>
</evidence>
<name>A0ACD1A6G8_9FIRM</name>